<dbReference type="EMBL" id="QDKG01000003">
    <property type="protein sequence ID" value="PVH25176.1"/>
    <property type="molecule type" value="Genomic_DNA"/>
</dbReference>
<protein>
    <submittedName>
        <fullName evidence="7">1-aminocyclopropane-1-carboxylate deaminase</fullName>
    </submittedName>
</protein>
<dbReference type="Gene3D" id="3.40.50.1100">
    <property type="match status" value="2"/>
</dbReference>
<organism evidence="7 8">
    <name type="scientific">Sphingobacterium corticibacter</name>
    <dbReference type="NCBI Taxonomy" id="2171749"/>
    <lineage>
        <taxon>Bacteria</taxon>
        <taxon>Pseudomonadati</taxon>
        <taxon>Bacteroidota</taxon>
        <taxon>Sphingobacteriia</taxon>
        <taxon>Sphingobacteriales</taxon>
        <taxon>Sphingobacteriaceae</taxon>
        <taxon>Sphingobacterium</taxon>
    </lineage>
</organism>
<reference evidence="7 8" key="1">
    <citation type="submission" date="2018-04" db="EMBL/GenBank/DDBJ databases">
        <title>Sphingobacterium cortibacter sp. nov.</title>
        <authorList>
            <person name="Li Y."/>
        </authorList>
    </citation>
    <scope>NUCLEOTIDE SEQUENCE [LARGE SCALE GENOMIC DNA]</scope>
    <source>
        <strain evidence="7 8">2c-3</strain>
    </source>
</reference>
<evidence type="ECO:0000256" key="5">
    <source>
        <dbReference type="PIRSR" id="PIRSR006278-2"/>
    </source>
</evidence>
<proteinExistence type="inferred from homology"/>
<feature type="active site" description="Nucleophile" evidence="4">
    <location>
        <position position="69"/>
    </location>
</feature>
<dbReference type="Proteomes" id="UP000245627">
    <property type="component" value="Unassembled WGS sequence"/>
</dbReference>
<evidence type="ECO:0000259" key="6">
    <source>
        <dbReference type="Pfam" id="PF00291"/>
    </source>
</evidence>
<dbReference type="InterPro" id="IPR036052">
    <property type="entry name" value="TrpB-like_PALP_sf"/>
</dbReference>
<evidence type="ECO:0000256" key="1">
    <source>
        <dbReference type="ARBA" id="ARBA00001933"/>
    </source>
</evidence>
<keyword evidence="8" id="KW-1185">Reference proteome</keyword>
<evidence type="ECO:0000313" key="7">
    <source>
        <dbReference type="EMBL" id="PVH25176.1"/>
    </source>
</evidence>
<gene>
    <name evidence="7" type="ORF">DC487_09625</name>
</gene>
<dbReference type="Pfam" id="PF00291">
    <property type="entry name" value="PALP"/>
    <property type="match status" value="1"/>
</dbReference>
<dbReference type="SUPFAM" id="SSF53686">
    <property type="entry name" value="Tryptophan synthase beta subunit-like PLP-dependent enzymes"/>
    <property type="match status" value="1"/>
</dbReference>
<dbReference type="GO" id="GO:0019148">
    <property type="term" value="F:D-cysteine desulfhydrase activity"/>
    <property type="evidence" value="ECO:0007669"/>
    <property type="project" value="TreeGrafter"/>
</dbReference>
<dbReference type="PANTHER" id="PTHR43780:SF2">
    <property type="entry name" value="1-AMINOCYCLOPROPANE-1-CARBOXYLATE DEAMINASE-RELATED"/>
    <property type="match status" value="1"/>
</dbReference>
<accession>A0A2T8HI99</accession>
<evidence type="ECO:0000256" key="2">
    <source>
        <dbReference type="ARBA" id="ARBA00008639"/>
    </source>
</evidence>
<dbReference type="PIRSF" id="PIRSF006278">
    <property type="entry name" value="ACCD_DCysDesulf"/>
    <property type="match status" value="1"/>
</dbReference>
<evidence type="ECO:0000313" key="8">
    <source>
        <dbReference type="Proteomes" id="UP000245627"/>
    </source>
</evidence>
<dbReference type="InterPro" id="IPR027278">
    <property type="entry name" value="ACCD_DCysDesulf"/>
</dbReference>
<comment type="cofactor">
    <cofactor evidence="1">
        <name>pyridoxal 5'-phosphate</name>
        <dbReference type="ChEBI" id="CHEBI:597326"/>
    </cofactor>
</comment>
<feature type="modified residue" description="N6-(pyridoxal phosphate)lysine" evidence="5">
    <location>
        <position position="42"/>
    </location>
</feature>
<dbReference type="InterPro" id="IPR001926">
    <property type="entry name" value="TrpB-like_PALP"/>
</dbReference>
<comment type="similarity">
    <text evidence="2">Belongs to the ACC deaminase/D-cysteine desulfhydrase family.</text>
</comment>
<evidence type="ECO:0000256" key="3">
    <source>
        <dbReference type="ARBA" id="ARBA00022898"/>
    </source>
</evidence>
<dbReference type="PANTHER" id="PTHR43780">
    <property type="entry name" value="1-AMINOCYCLOPROPANE-1-CARBOXYLATE DEAMINASE-RELATED"/>
    <property type="match status" value="1"/>
</dbReference>
<dbReference type="RefSeq" id="WP_116775766.1">
    <property type="nucleotide sequence ID" value="NZ_QDKG01000003.1"/>
</dbReference>
<sequence>MSLDFHFNSPVEVLDLPLLRERKVQVSVKRDDLIHPFISGNKWRKLKYILAQAREDHKNTLVTFGGAWSNHLLATACAGAKFGFKTHGFVRGEMVNNPVLAMCRLYGMELNFVDRTAYRDKKTLFDQNFLAQDAVYIEEGGFGDKALLGCAEIVQDLSQEYDHIFVASGTGTTVAGLATGVFERNLSTRVHSIPVLKGGDFLKSDVQSLGVNPDNITFHLDYHFGGYAKHTAELRAFVKEFVQDTGIMIEPTYTGKAFYALFDLVKQDYFVPGDQVVIIHTGGLTGFLGMYDKF</sequence>
<evidence type="ECO:0000256" key="4">
    <source>
        <dbReference type="PIRSR" id="PIRSR006278-1"/>
    </source>
</evidence>
<keyword evidence="3 5" id="KW-0663">Pyridoxal phosphate</keyword>
<name>A0A2T8HI99_9SPHI</name>
<dbReference type="OrthoDB" id="9801249at2"/>
<dbReference type="AlphaFoldDB" id="A0A2T8HI99"/>
<feature type="domain" description="Tryptophan synthase beta chain-like PALP" evidence="6">
    <location>
        <begin position="13"/>
        <end position="282"/>
    </location>
</feature>
<comment type="caution">
    <text evidence="7">The sequence shown here is derived from an EMBL/GenBank/DDBJ whole genome shotgun (WGS) entry which is preliminary data.</text>
</comment>